<accession>A0A0R2FDA8</accession>
<feature type="domain" description="Glycosyl hydrolases family 2 sugar binding" evidence="4">
    <location>
        <begin position="6"/>
        <end position="125"/>
    </location>
</feature>
<keyword evidence="5" id="KW-0378">Hydrolase</keyword>
<dbReference type="EMBL" id="AYZJ01000030">
    <property type="protein sequence ID" value="KRN22685.1"/>
    <property type="molecule type" value="Genomic_DNA"/>
</dbReference>
<dbReference type="InterPro" id="IPR017853">
    <property type="entry name" value="GH"/>
</dbReference>
<dbReference type="GO" id="GO:0004553">
    <property type="term" value="F:hydrolase activity, hydrolyzing O-glycosyl compounds"/>
    <property type="evidence" value="ECO:0007669"/>
    <property type="project" value="InterPro"/>
</dbReference>
<dbReference type="Pfam" id="PF00703">
    <property type="entry name" value="Glyco_hydro_2"/>
    <property type="match status" value="1"/>
</dbReference>
<dbReference type="PATRIC" id="fig|1423730.4.peg.1810"/>
<dbReference type="InterPro" id="IPR006103">
    <property type="entry name" value="Glyco_hydro_2_cat"/>
</dbReference>
<dbReference type="SUPFAM" id="SSF49303">
    <property type="entry name" value="beta-Galactosidase/glucuronidase domain"/>
    <property type="match status" value="1"/>
</dbReference>
<protein>
    <submittedName>
        <fullName evidence="5">Family 2 glycoside hydrolase</fullName>
    </submittedName>
</protein>
<evidence type="ECO:0000259" key="2">
    <source>
        <dbReference type="Pfam" id="PF00703"/>
    </source>
</evidence>
<proteinExistence type="inferred from homology"/>
<dbReference type="InterPro" id="IPR006104">
    <property type="entry name" value="Glyco_hydro_2_N"/>
</dbReference>
<evidence type="ECO:0000313" key="6">
    <source>
        <dbReference type="Proteomes" id="UP000050865"/>
    </source>
</evidence>
<dbReference type="InterPro" id="IPR008979">
    <property type="entry name" value="Galactose-bd-like_sf"/>
</dbReference>
<dbReference type="InterPro" id="IPR006102">
    <property type="entry name" value="Ig-like_GH2"/>
</dbReference>
<evidence type="ECO:0000256" key="1">
    <source>
        <dbReference type="ARBA" id="ARBA00007401"/>
    </source>
</evidence>
<dbReference type="STRING" id="1423730.FC75_GL001733"/>
<name>A0A0R2FDA8_9LACO</name>
<dbReference type="SUPFAM" id="SSF51445">
    <property type="entry name" value="(Trans)glycosidases"/>
    <property type="match status" value="1"/>
</dbReference>
<dbReference type="Pfam" id="PF02837">
    <property type="entry name" value="Glyco_hydro_2_N"/>
    <property type="match status" value="1"/>
</dbReference>
<comment type="caution">
    <text evidence="5">The sequence shown here is derived from an EMBL/GenBank/DDBJ whole genome shotgun (WGS) entry which is preliminary data.</text>
</comment>
<dbReference type="PANTHER" id="PTHR42732:SF2">
    <property type="entry name" value="BETA-MANNOSIDASE"/>
    <property type="match status" value="1"/>
</dbReference>
<sequence length="583" mass="66622">MRKNWQNLNGTWEFAFDDDQSGRRKAWYRGEGSFDQKIIVPFAYQTKLSGVDDQTPHDHVWYRRRFNVKSEAGQLLLHFGAVDYQASVFVNGQMVVQHIGGETPFSADITDFVENGENLLVVQVDDPHRDETIPRGKQIWENQSTGIWYTNTTGIWQTVWIETVPATYIQNLKFTPDFDRGAIDIQLALNQVPENTQISYQISFKDQLVASGVKTATTSLTEWSVDLFQEQIFRTSYHGAGWTWSPENPNLFDIQLTVGDDTVGSYFGMRKVSAANGMIYLNDHPYYQKLVLDQGYWPEGLLTAPTDQAYKDDIELSKKMGFNGCRKHQKVEDPRFLYWADHLGYLVWGECAAAPIYNAHAVRRLTHEWDEIIDRDYNHPSIVTWTPLNESWGVPKLQFDRQQQHFAQALYHYIHSLDETRLISGDDGWSQVETDICAFHDYGHGSDSETQQQAAFSERLSDTQHILVSSPGGKQMFADGFSWSGQPIMLTEFGGVSYEPEQREGWGYTTAATPAEYLADLQRIFAAVYGSRALWGFCYTQLTDVEQEQNGLLQYDRSPKVPVDKVKQILDGYHPDAVAEVAK</sequence>
<organism evidence="5 6">
    <name type="scientific">Lacticaseibacillus camelliae DSM 22697 = JCM 13995</name>
    <dbReference type="NCBI Taxonomy" id="1423730"/>
    <lineage>
        <taxon>Bacteria</taxon>
        <taxon>Bacillati</taxon>
        <taxon>Bacillota</taxon>
        <taxon>Bacilli</taxon>
        <taxon>Lactobacillales</taxon>
        <taxon>Lactobacillaceae</taxon>
        <taxon>Lacticaseibacillus</taxon>
    </lineage>
</organism>
<dbReference type="AlphaFoldDB" id="A0A0R2FDA8"/>
<keyword evidence="6" id="KW-1185">Reference proteome</keyword>
<comment type="similarity">
    <text evidence="1">Belongs to the glycosyl hydrolase 2 family.</text>
</comment>
<dbReference type="Gene3D" id="2.60.120.260">
    <property type="entry name" value="Galactose-binding domain-like"/>
    <property type="match status" value="1"/>
</dbReference>
<evidence type="ECO:0000259" key="4">
    <source>
        <dbReference type="Pfam" id="PF02837"/>
    </source>
</evidence>
<dbReference type="Proteomes" id="UP000050865">
    <property type="component" value="Unassembled WGS sequence"/>
</dbReference>
<dbReference type="Gene3D" id="3.20.20.80">
    <property type="entry name" value="Glycosidases"/>
    <property type="match status" value="1"/>
</dbReference>
<dbReference type="PANTHER" id="PTHR42732">
    <property type="entry name" value="BETA-GALACTOSIDASE"/>
    <property type="match status" value="1"/>
</dbReference>
<dbReference type="SUPFAM" id="SSF49785">
    <property type="entry name" value="Galactose-binding domain-like"/>
    <property type="match status" value="1"/>
</dbReference>
<dbReference type="GO" id="GO:0005975">
    <property type="term" value="P:carbohydrate metabolic process"/>
    <property type="evidence" value="ECO:0007669"/>
    <property type="project" value="InterPro"/>
</dbReference>
<evidence type="ECO:0000313" key="5">
    <source>
        <dbReference type="EMBL" id="KRN22685.1"/>
    </source>
</evidence>
<feature type="domain" description="Glycoside hydrolase family 2 catalytic" evidence="3">
    <location>
        <begin position="310"/>
        <end position="464"/>
    </location>
</feature>
<dbReference type="InterPro" id="IPR051913">
    <property type="entry name" value="GH2_Domain-Containing"/>
</dbReference>
<evidence type="ECO:0000259" key="3">
    <source>
        <dbReference type="Pfam" id="PF02836"/>
    </source>
</evidence>
<gene>
    <name evidence="5" type="ORF">FC75_GL001733</name>
</gene>
<reference evidence="5 6" key="1">
    <citation type="journal article" date="2015" name="Genome Announc.">
        <title>Expanding the biotechnology potential of lactobacilli through comparative genomics of 213 strains and associated genera.</title>
        <authorList>
            <person name="Sun Z."/>
            <person name="Harris H.M."/>
            <person name="McCann A."/>
            <person name="Guo C."/>
            <person name="Argimon S."/>
            <person name="Zhang W."/>
            <person name="Yang X."/>
            <person name="Jeffery I.B."/>
            <person name="Cooney J.C."/>
            <person name="Kagawa T.F."/>
            <person name="Liu W."/>
            <person name="Song Y."/>
            <person name="Salvetti E."/>
            <person name="Wrobel A."/>
            <person name="Rasinkangas P."/>
            <person name="Parkhill J."/>
            <person name="Rea M.C."/>
            <person name="O'Sullivan O."/>
            <person name="Ritari J."/>
            <person name="Douillard F.P."/>
            <person name="Paul Ross R."/>
            <person name="Yang R."/>
            <person name="Briner A.E."/>
            <person name="Felis G.E."/>
            <person name="de Vos W.M."/>
            <person name="Barrangou R."/>
            <person name="Klaenhammer T.R."/>
            <person name="Caufield P.W."/>
            <person name="Cui Y."/>
            <person name="Zhang H."/>
            <person name="O'Toole P.W."/>
        </authorList>
    </citation>
    <scope>NUCLEOTIDE SEQUENCE [LARGE SCALE GENOMIC DNA]</scope>
    <source>
        <strain evidence="5 6">DSM 22697</strain>
    </source>
</reference>
<dbReference type="Pfam" id="PF02836">
    <property type="entry name" value="Glyco_hydro_2_C"/>
    <property type="match status" value="1"/>
</dbReference>
<dbReference type="InterPro" id="IPR036156">
    <property type="entry name" value="Beta-gal/glucu_dom_sf"/>
</dbReference>
<feature type="domain" description="Glycoside hydrolase family 2 immunoglobulin-like beta-sandwich" evidence="2">
    <location>
        <begin position="167"/>
        <end position="270"/>
    </location>
</feature>